<evidence type="ECO:0000313" key="5">
    <source>
        <dbReference type="Proteomes" id="UP000547674"/>
    </source>
</evidence>
<name>A0A7Y2H0W3_UNCEI</name>
<comment type="caution">
    <text evidence="4">The sequence shown here is derived from an EMBL/GenBank/DDBJ whole genome shotgun (WGS) entry which is preliminary data.</text>
</comment>
<evidence type="ECO:0000313" key="4">
    <source>
        <dbReference type="EMBL" id="NNF05359.1"/>
    </source>
</evidence>
<dbReference type="InterPro" id="IPR013783">
    <property type="entry name" value="Ig-like_fold"/>
</dbReference>
<proteinExistence type="inferred from homology"/>
<dbReference type="Proteomes" id="UP000547674">
    <property type="component" value="Unassembled WGS sequence"/>
</dbReference>
<dbReference type="EMBL" id="JABDJR010000041">
    <property type="protein sequence ID" value="NNF05359.1"/>
    <property type="molecule type" value="Genomic_DNA"/>
</dbReference>
<dbReference type="InterPro" id="IPR050827">
    <property type="entry name" value="CRP1_MDG1_kinase"/>
</dbReference>
<dbReference type="PROSITE" id="PS51257">
    <property type="entry name" value="PROKAR_LIPOPROTEIN"/>
    <property type="match status" value="1"/>
</dbReference>
<evidence type="ECO:0000259" key="3">
    <source>
        <dbReference type="Pfam" id="PF16561"/>
    </source>
</evidence>
<comment type="similarity">
    <text evidence="1">Belongs to the 5'-AMP-activated protein kinase beta subunit family.</text>
</comment>
<feature type="region of interest" description="Disordered" evidence="2">
    <location>
        <begin position="127"/>
        <end position="151"/>
    </location>
</feature>
<evidence type="ECO:0000256" key="2">
    <source>
        <dbReference type="SAM" id="MobiDB-lite"/>
    </source>
</evidence>
<gene>
    <name evidence="4" type="ORF">HKN21_01230</name>
</gene>
<dbReference type="InterPro" id="IPR032640">
    <property type="entry name" value="AMPK1_CBM"/>
</dbReference>
<dbReference type="SUPFAM" id="SSF81296">
    <property type="entry name" value="E set domains"/>
    <property type="match status" value="1"/>
</dbReference>
<evidence type="ECO:0000256" key="1">
    <source>
        <dbReference type="ARBA" id="ARBA00010926"/>
    </source>
</evidence>
<protein>
    <recommendedName>
        <fullName evidence="3">AMP-activated protein kinase glycogen-binding domain-containing protein</fullName>
    </recommendedName>
</protein>
<dbReference type="InterPro" id="IPR014756">
    <property type="entry name" value="Ig_E-set"/>
</dbReference>
<feature type="compositionally biased region" description="Polar residues" evidence="2">
    <location>
        <begin position="132"/>
        <end position="151"/>
    </location>
</feature>
<accession>A0A7Y2H0W3</accession>
<reference evidence="4 5" key="1">
    <citation type="submission" date="2020-03" db="EMBL/GenBank/DDBJ databases">
        <title>Metabolic flexibility allows generalist bacteria to become dominant in a frequently disturbed ecosystem.</title>
        <authorList>
            <person name="Chen Y.-J."/>
            <person name="Leung P.M."/>
            <person name="Bay S.K."/>
            <person name="Hugenholtz P."/>
            <person name="Kessler A.J."/>
            <person name="Shelley G."/>
            <person name="Waite D.W."/>
            <person name="Cook P.L."/>
            <person name="Greening C."/>
        </authorList>
    </citation>
    <scope>NUCLEOTIDE SEQUENCE [LARGE SCALE GENOMIC DNA]</scope>
    <source>
        <strain evidence="4">SS_bin_28</strain>
    </source>
</reference>
<dbReference type="Gene3D" id="2.60.40.10">
    <property type="entry name" value="Immunoglobulins"/>
    <property type="match status" value="1"/>
</dbReference>
<dbReference type="Pfam" id="PF16561">
    <property type="entry name" value="AMPK1_CBM"/>
    <property type="match status" value="1"/>
</dbReference>
<dbReference type="AlphaFoldDB" id="A0A7Y2H0W3"/>
<organism evidence="4 5">
    <name type="scientific">Eiseniibacteriota bacterium</name>
    <dbReference type="NCBI Taxonomy" id="2212470"/>
    <lineage>
        <taxon>Bacteria</taxon>
        <taxon>Candidatus Eiseniibacteriota</taxon>
    </lineage>
</organism>
<dbReference type="CDD" id="cd02859">
    <property type="entry name" value="E_set_AMPKbeta_like_N"/>
    <property type="match status" value="1"/>
</dbReference>
<sequence length="151" mass="15861">MRNMLPKLGLCLLIGFTLVSCDRTRPWPGADANPSGPGNASDASGVVVTTPADQAGSEATGPRKTAEGWVFTFVSPSASMVHLAGSFNDWSTTGDQLTKNAAGVWVITKPLDPGTYQYKFIVNGTDWKVDPNNPNTSDDGFGGSNSELVVP</sequence>
<dbReference type="PANTHER" id="PTHR10343">
    <property type="entry name" value="5'-AMP-ACTIVATED PROTEIN KINASE , BETA SUBUNIT"/>
    <property type="match status" value="1"/>
</dbReference>
<feature type="domain" description="AMP-activated protein kinase glycogen-binding" evidence="3">
    <location>
        <begin position="77"/>
        <end position="139"/>
    </location>
</feature>
<dbReference type="PANTHER" id="PTHR10343:SF84">
    <property type="entry name" value="5'-AMP-ACTIVATED PROTEIN KINASE SUBUNIT BETA-1"/>
    <property type="match status" value="1"/>
</dbReference>